<keyword evidence="3" id="KW-1185">Reference proteome</keyword>
<dbReference type="Proteomes" id="UP000800094">
    <property type="component" value="Unassembled WGS sequence"/>
</dbReference>
<dbReference type="Gene3D" id="3.30.710.10">
    <property type="entry name" value="Potassium Channel Kv1.1, Chain A"/>
    <property type="match status" value="1"/>
</dbReference>
<name>A0A6A6IAI2_9PLEO</name>
<proteinExistence type="predicted"/>
<gene>
    <name evidence="2" type="ORF">BU26DRAFT_55726</name>
</gene>
<evidence type="ECO:0000259" key="1">
    <source>
        <dbReference type="PROSITE" id="PS50097"/>
    </source>
</evidence>
<dbReference type="InterPro" id="IPR000210">
    <property type="entry name" value="BTB/POZ_dom"/>
</dbReference>
<dbReference type="InterPro" id="IPR011333">
    <property type="entry name" value="SKP1/BTB/POZ_sf"/>
</dbReference>
<evidence type="ECO:0000313" key="3">
    <source>
        <dbReference type="Proteomes" id="UP000800094"/>
    </source>
</evidence>
<dbReference type="PROSITE" id="PS50097">
    <property type="entry name" value="BTB"/>
    <property type="match status" value="1"/>
</dbReference>
<dbReference type="GeneID" id="54585767"/>
<dbReference type="AlphaFoldDB" id="A0A6A6IAI2"/>
<feature type="domain" description="BTB" evidence="1">
    <location>
        <begin position="47"/>
        <end position="119"/>
    </location>
</feature>
<dbReference type="Pfam" id="PF00651">
    <property type="entry name" value="BTB"/>
    <property type="match status" value="1"/>
</dbReference>
<reference evidence="2" key="1">
    <citation type="journal article" date="2020" name="Stud. Mycol.">
        <title>101 Dothideomycetes genomes: a test case for predicting lifestyles and emergence of pathogens.</title>
        <authorList>
            <person name="Haridas S."/>
            <person name="Albert R."/>
            <person name="Binder M."/>
            <person name="Bloem J."/>
            <person name="Labutti K."/>
            <person name="Salamov A."/>
            <person name="Andreopoulos B."/>
            <person name="Baker S."/>
            <person name="Barry K."/>
            <person name="Bills G."/>
            <person name="Bluhm B."/>
            <person name="Cannon C."/>
            <person name="Castanera R."/>
            <person name="Culley D."/>
            <person name="Daum C."/>
            <person name="Ezra D."/>
            <person name="Gonzalez J."/>
            <person name="Henrissat B."/>
            <person name="Kuo A."/>
            <person name="Liang C."/>
            <person name="Lipzen A."/>
            <person name="Lutzoni F."/>
            <person name="Magnuson J."/>
            <person name="Mondo S."/>
            <person name="Nolan M."/>
            <person name="Ohm R."/>
            <person name="Pangilinan J."/>
            <person name="Park H.-J."/>
            <person name="Ramirez L."/>
            <person name="Alfaro M."/>
            <person name="Sun H."/>
            <person name="Tritt A."/>
            <person name="Yoshinaga Y."/>
            <person name="Zwiers L.-H."/>
            <person name="Turgeon B."/>
            <person name="Goodwin S."/>
            <person name="Spatafora J."/>
            <person name="Crous P."/>
            <person name="Grigoriev I."/>
        </authorList>
    </citation>
    <scope>NUCLEOTIDE SEQUENCE</scope>
    <source>
        <strain evidence="2">CBS 122368</strain>
    </source>
</reference>
<dbReference type="RefSeq" id="XP_033681936.1">
    <property type="nucleotide sequence ID" value="XM_033832437.1"/>
</dbReference>
<dbReference type="PANTHER" id="PTHR47843:SF2">
    <property type="entry name" value="BTB DOMAIN-CONTAINING PROTEIN"/>
    <property type="match status" value="1"/>
</dbReference>
<evidence type="ECO:0000313" key="2">
    <source>
        <dbReference type="EMBL" id="KAF2246932.1"/>
    </source>
</evidence>
<accession>A0A6A6IAI2</accession>
<protein>
    <recommendedName>
        <fullName evidence="1">BTB domain-containing protein</fullName>
    </recommendedName>
</protein>
<dbReference type="EMBL" id="ML987198">
    <property type="protein sequence ID" value="KAF2246932.1"/>
    <property type="molecule type" value="Genomic_DNA"/>
</dbReference>
<dbReference type="CDD" id="cd18186">
    <property type="entry name" value="BTB_POZ_ZBTB_KLHL-like"/>
    <property type="match status" value="1"/>
</dbReference>
<organism evidence="2 3">
    <name type="scientific">Trematosphaeria pertusa</name>
    <dbReference type="NCBI Taxonomy" id="390896"/>
    <lineage>
        <taxon>Eukaryota</taxon>
        <taxon>Fungi</taxon>
        <taxon>Dikarya</taxon>
        <taxon>Ascomycota</taxon>
        <taxon>Pezizomycotina</taxon>
        <taxon>Dothideomycetes</taxon>
        <taxon>Pleosporomycetidae</taxon>
        <taxon>Pleosporales</taxon>
        <taxon>Massarineae</taxon>
        <taxon>Trematosphaeriaceae</taxon>
        <taxon>Trematosphaeria</taxon>
    </lineage>
</organism>
<dbReference type="PANTHER" id="PTHR47843">
    <property type="entry name" value="BTB DOMAIN-CONTAINING PROTEIN-RELATED"/>
    <property type="match status" value="1"/>
</dbReference>
<dbReference type="OrthoDB" id="3800455at2759"/>
<dbReference type="SMART" id="SM00225">
    <property type="entry name" value="BTB"/>
    <property type="match status" value="1"/>
</dbReference>
<dbReference type="SUPFAM" id="SSF54695">
    <property type="entry name" value="POZ domain"/>
    <property type="match status" value="1"/>
</dbReference>
<sequence length="298" mass="33599">MARPPHILPPVVSNPSARDAIERVTPGPRASLCPTFIWRPPVSAFDDIVSIVVGQGEDSKTFQCHKGLLGFASEVFARTFSNPSFTEAQTGTATFQHDDPKIFELFYRYMYTGRLFETMQKPTSSTVVFKYCDTNKPLKLCLSQDLEVHPVRAYGPHAIPLHFDELFRLYIFAVSRIAPEIQDVVVSLTFEKICIEGKVPVDLIPYLVENTTDEPEPDELVHMLRAMIAVFADASEVTEYCEEMPQRFLAMLYESKSWMAGPEQRKETKSCICWAHKHALPRKRGDEDTALQGGSGGY</sequence>